<sequence length="532" mass="59373">MDLSPPGRFPGELAPDSPSLGSILADESPLSTADTMGSVTTTRTGSSGGRGSVSVTDGDYAGGSQGTPAWMPDTTSLNNMLSENALESISRQRAQNKLIHLDPIPDFKDRQEIKPWLQKIFYPQGIEIVIERSDSIKVVFKCKATKRGRISRTTTGTGASVSEENPESPQAAKRILQKSSKKKRCVSPYNTCPFRVRATYSLKRKKWNIVVMNNGHSHELQFNADSDEYRKFKNHLREQQDWDAVRKFDELEVRSRFNLPIEPQSIPCDCGLTQEIKSFDIVLPTSDSLNKPADKTVSKPRHKSEVMRKKKSFAHVLSRNSTPYDWDQLEQQLEAVPSAGDNRNQMHDIVPPGPAIPPLNPPQPFGMPLTNWDPVDLIVQPEEIDFTNLFVRPAPRVKQEETIFPKPLPSSSSKRSVPELQTWDVSKSLGDAVHYGPSQPFCEINHSNECDCLPSSSPNPPLGPPTLDRDKVHRYGSQSAMFQQDPSSDGYLSNDLRNVHLTSPQLHASSPDPSIVWYLPNGSHPHEYSNDF</sequence>
<accession>A0A1G4K2Z4</accession>
<feature type="region of interest" description="Disordered" evidence="1">
    <location>
        <begin position="452"/>
        <end position="471"/>
    </location>
</feature>
<reference evidence="2 3" key="1">
    <citation type="submission" date="2016-03" db="EMBL/GenBank/DDBJ databases">
        <authorList>
            <person name="Devillers H."/>
        </authorList>
    </citation>
    <scope>NUCLEOTIDE SEQUENCE [LARGE SCALE GENOMIC DNA]</scope>
    <source>
        <strain evidence="2">CBS 10888</strain>
    </source>
</reference>
<dbReference type="GO" id="GO:0045944">
    <property type="term" value="P:positive regulation of transcription by RNA polymerase II"/>
    <property type="evidence" value="ECO:0007669"/>
    <property type="project" value="InterPro"/>
</dbReference>
<name>A0A1G4K2Z4_9SACH</name>
<dbReference type="AlphaFoldDB" id="A0A1G4K2Z4"/>
<dbReference type="GO" id="GO:0010106">
    <property type="term" value="P:cellular response to iron ion starvation"/>
    <property type="evidence" value="ECO:0007669"/>
    <property type="project" value="InterPro"/>
</dbReference>
<dbReference type="OrthoDB" id="4068596at2759"/>
<dbReference type="Proteomes" id="UP000190274">
    <property type="component" value="Chromosome H"/>
</dbReference>
<dbReference type="Pfam" id="PF08731">
    <property type="entry name" value="AFT"/>
    <property type="match status" value="1"/>
</dbReference>
<gene>
    <name evidence="2" type="ORF">LADA_0H10044G</name>
</gene>
<proteinExistence type="predicted"/>
<keyword evidence="3" id="KW-1185">Reference proteome</keyword>
<evidence type="ECO:0000313" key="3">
    <source>
        <dbReference type="Proteomes" id="UP000190274"/>
    </source>
</evidence>
<feature type="region of interest" description="Disordered" evidence="1">
    <location>
        <begin position="1"/>
        <end position="69"/>
    </location>
</feature>
<protein>
    <submittedName>
        <fullName evidence="2">LADA_0H10044g1_1</fullName>
    </submittedName>
</protein>
<evidence type="ECO:0000313" key="2">
    <source>
        <dbReference type="EMBL" id="SCU98020.1"/>
    </source>
</evidence>
<dbReference type="InterPro" id="IPR014842">
    <property type="entry name" value="AFT"/>
</dbReference>
<dbReference type="GO" id="GO:0000981">
    <property type="term" value="F:DNA-binding transcription factor activity, RNA polymerase II-specific"/>
    <property type="evidence" value="ECO:0007669"/>
    <property type="project" value="InterPro"/>
</dbReference>
<dbReference type="EMBL" id="LT598461">
    <property type="protein sequence ID" value="SCU98020.1"/>
    <property type="molecule type" value="Genomic_DNA"/>
</dbReference>
<organism evidence="2 3">
    <name type="scientific">Lachancea dasiensis</name>
    <dbReference type="NCBI Taxonomy" id="1072105"/>
    <lineage>
        <taxon>Eukaryota</taxon>
        <taxon>Fungi</taxon>
        <taxon>Dikarya</taxon>
        <taxon>Ascomycota</taxon>
        <taxon>Saccharomycotina</taxon>
        <taxon>Saccharomycetes</taxon>
        <taxon>Saccharomycetales</taxon>
        <taxon>Saccharomycetaceae</taxon>
        <taxon>Lachancea</taxon>
    </lineage>
</organism>
<evidence type="ECO:0000256" key="1">
    <source>
        <dbReference type="SAM" id="MobiDB-lite"/>
    </source>
</evidence>
<dbReference type="STRING" id="1266660.A0A1G4K2Z4"/>
<feature type="region of interest" description="Disordered" evidence="1">
    <location>
        <begin position="151"/>
        <end position="171"/>
    </location>
</feature>